<dbReference type="PROSITE" id="PS50081">
    <property type="entry name" value="ZF_DAG_PE_2"/>
    <property type="match status" value="1"/>
</dbReference>
<dbReference type="InterPro" id="IPR032675">
    <property type="entry name" value="LRR_dom_sf"/>
</dbReference>
<evidence type="ECO:0000256" key="4">
    <source>
        <dbReference type="ARBA" id="ARBA00022833"/>
    </source>
</evidence>
<evidence type="ECO:0000313" key="8">
    <source>
        <dbReference type="Proteomes" id="UP000029120"/>
    </source>
</evidence>
<dbReference type="Gene3D" id="1.10.8.430">
    <property type="entry name" value="Helical domain of apoptotic protease-activating factors"/>
    <property type="match status" value="1"/>
</dbReference>
<dbReference type="Proteomes" id="UP000029120">
    <property type="component" value="Chromosome 4"/>
</dbReference>
<dbReference type="InterPro" id="IPR002182">
    <property type="entry name" value="NB-ARC"/>
</dbReference>
<gene>
    <name evidence="7" type="ordered locus">AALP_Aa4g178600</name>
</gene>
<dbReference type="PANTHER" id="PTHR32410">
    <property type="entry name" value="CYSTEINE/HISTIDINE-RICH C1 DOMAIN FAMILY PROTEIN"/>
    <property type="match status" value="1"/>
</dbReference>
<proteinExistence type="predicted"/>
<dbReference type="Gene3D" id="3.80.10.10">
    <property type="entry name" value="Ribonuclease Inhibitor"/>
    <property type="match status" value="2"/>
</dbReference>
<protein>
    <recommendedName>
        <fullName evidence="6">Phorbol-ester/DAG-type domain-containing protein</fullName>
    </recommendedName>
</protein>
<dbReference type="InterPro" id="IPR046349">
    <property type="entry name" value="C1-like_sf"/>
</dbReference>
<dbReference type="InterPro" id="IPR058192">
    <property type="entry name" value="WHD_ROQ1-like"/>
</dbReference>
<dbReference type="PANTHER" id="PTHR32410:SF210">
    <property type="entry name" value="CYSTEINE_HISTIDINE-RICH C1 DOMAIN FAMILY PROTEIN"/>
    <property type="match status" value="1"/>
</dbReference>
<dbReference type="eggNOG" id="ENOG502R7R8">
    <property type="taxonomic scope" value="Eukaryota"/>
</dbReference>
<reference evidence="8" key="1">
    <citation type="journal article" date="2015" name="Nat. Plants">
        <title>Genome expansion of Arabis alpina linked with retrotransposition and reduced symmetric DNA methylation.</title>
        <authorList>
            <person name="Willing E.M."/>
            <person name="Rawat V."/>
            <person name="Mandakova T."/>
            <person name="Maumus F."/>
            <person name="James G.V."/>
            <person name="Nordstroem K.J."/>
            <person name="Becker C."/>
            <person name="Warthmann N."/>
            <person name="Chica C."/>
            <person name="Szarzynska B."/>
            <person name="Zytnicki M."/>
            <person name="Albani M.C."/>
            <person name="Kiefer C."/>
            <person name="Bergonzi S."/>
            <person name="Castaings L."/>
            <person name="Mateos J.L."/>
            <person name="Berns M.C."/>
            <person name="Bujdoso N."/>
            <person name="Piofczyk T."/>
            <person name="de Lorenzo L."/>
            <person name="Barrero-Sicilia C."/>
            <person name="Mateos I."/>
            <person name="Piednoel M."/>
            <person name="Hagmann J."/>
            <person name="Chen-Min-Tao R."/>
            <person name="Iglesias-Fernandez R."/>
            <person name="Schuster S.C."/>
            <person name="Alonso-Blanco C."/>
            <person name="Roudier F."/>
            <person name="Carbonero P."/>
            <person name="Paz-Ares J."/>
            <person name="Davis S.J."/>
            <person name="Pecinka A."/>
            <person name="Quesneville H."/>
            <person name="Colot V."/>
            <person name="Lysak M.A."/>
            <person name="Weigel D."/>
            <person name="Coupland G."/>
            <person name="Schneeberger K."/>
        </authorList>
    </citation>
    <scope>NUCLEOTIDE SEQUENCE [LARGE SCALE GENOMIC DNA]</scope>
    <source>
        <strain evidence="8">cv. Pajares</strain>
    </source>
</reference>
<dbReference type="OrthoDB" id="1082137at2759"/>
<dbReference type="Pfam" id="PF03107">
    <property type="entry name" value="C1_2"/>
    <property type="match status" value="5"/>
</dbReference>
<keyword evidence="8" id="KW-1185">Reference proteome</keyword>
<dbReference type="InterPro" id="IPR042197">
    <property type="entry name" value="Apaf_helical"/>
</dbReference>
<accession>A0A087H3Y7</accession>
<dbReference type="InterPro" id="IPR002219">
    <property type="entry name" value="PKC_DAG/PE"/>
</dbReference>
<dbReference type="Pfam" id="PF07725">
    <property type="entry name" value="LRR_3"/>
    <property type="match status" value="1"/>
</dbReference>
<dbReference type="InterPro" id="IPR011713">
    <property type="entry name" value="Leu-rich_rpt_3"/>
</dbReference>
<dbReference type="SUPFAM" id="SSF52540">
    <property type="entry name" value="P-loop containing nucleoside triphosphate hydrolases"/>
    <property type="match status" value="1"/>
</dbReference>
<feature type="domain" description="Phorbol-ester/DAG-type" evidence="6">
    <location>
        <begin position="192"/>
        <end position="236"/>
    </location>
</feature>
<dbReference type="SUPFAM" id="SSF52058">
    <property type="entry name" value="L domain-like"/>
    <property type="match status" value="1"/>
</dbReference>
<keyword evidence="4" id="KW-0862">Zinc</keyword>
<dbReference type="EMBL" id="CM002872">
    <property type="protein sequence ID" value="KFK36839.1"/>
    <property type="molecule type" value="Genomic_DNA"/>
</dbReference>
<keyword evidence="1" id="KW-0433">Leucine-rich repeat</keyword>
<dbReference type="InterPro" id="IPR054483">
    <property type="entry name" value="DC1-like_CT"/>
</dbReference>
<evidence type="ECO:0000256" key="3">
    <source>
        <dbReference type="ARBA" id="ARBA00022737"/>
    </source>
</evidence>
<organism evidence="7 8">
    <name type="scientific">Arabis alpina</name>
    <name type="common">Alpine rock-cress</name>
    <dbReference type="NCBI Taxonomy" id="50452"/>
    <lineage>
        <taxon>Eukaryota</taxon>
        <taxon>Viridiplantae</taxon>
        <taxon>Streptophyta</taxon>
        <taxon>Embryophyta</taxon>
        <taxon>Tracheophyta</taxon>
        <taxon>Spermatophyta</taxon>
        <taxon>Magnoliopsida</taxon>
        <taxon>eudicotyledons</taxon>
        <taxon>Gunneridae</taxon>
        <taxon>Pentapetalae</taxon>
        <taxon>rosids</taxon>
        <taxon>malvids</taxon>
        <taxon>Brassicales</taxon>
        <taxon>Brassicaceae</taxon>
        <taxon>Arabideae</taxon>
        <taxon>Arabis</taxon>
    </lineage>
</organism>
<dbReference type="AlphaFoldDB" id="A0A087H3Y7"/>
<evidence type="ECO:0000313" key="7">
    <source>
        <dbReference type="EMBL" id="KFK36839.1"/>
    </source>
</evidence>
<dbReference type="Gramene" id="KFK36839">
    <property type="protein sequence ID" value="KFK36839"/>
    <property type="gene ID" value="AALP_AA4G178600"/>
</dbReference>
<dbReference type="Gene3D" id="3.40.50.300">
    <property type="entry name" value="P-loop containing nucleotide triphosphate hydrolases"/>
    <property type="match status" value="1"/>
</dbReference>
<dbReference type="InterPro" id="IPR053192">
    <property type="entry name" value="Vacuole_Formation_Reg"/>
</dbReference>
<feature type="region of interest" description="Disordered" evidence="5">
    <location>
        <begin position="1"/>
        <end position="24"/>
    </location>
</feature>
<evidence type="ECO:0000256" key="1">
    <source>
        <dbReference type="ARBA" id="ARBA00022614"/>
    </source>
</evidence>
<sequence>MKPPCKIPRNWDSRQPHQKRSKHTCPLSDYVQPHKLIRRRDYEHTFTVCFACKGEHLEGKRYHYYCSTCNLEFHRGCHVLPMEMKHPLHLSHSLSLISLDPTLDTSKIPDEWRESSSDAEVSDYDYLPDEDGDYHHDDVADISPSSDVSREKCKCCNRPFENLYYHCSTCKFSLNFTCTIKPPLPTILNTKSHNHTLTLFPRRIPLPCDACGLSLNNIHDVVYACLPCNYMVHRKCISLPRVIKITRHPHRLSLVPSFPSGDLSCGVCHHSIDVSFGHYSCTKGCHYGAHSKCATRKVVWDEKDLEEVPEEPEKDTESFEWIDEETIKHFTHDHHLKFQGKGCLLAGAKKFCEACCLPISVSDDIYSCMRCNFVLHEACACLPRVKDHPLHKHPLNLHRYLPYPYWFWGNDVTRGMFKCHGCERRGSGFVYRCSKKGCIFQLDVRCASILDNSVHESHPHHDHPLFISLTKGECMGCKSTDCSGHYLECIICKSYLGLHCATLPSVAHYKHDSHPLALCYGEEGAISGQYWCELCELKLDASEWFYTCDSCRVTLHVTCLLGMDMYMKPQHIIKKGGIDVKITRSESNTRPFCYECGGRCVHNLVFKCQDEYVCTLHCIHGFLNKGSKKRSEAHAGLFPIDKIGVDSRLLEIENVLSKQPRGVRSIGIWGMAGIGKTAIVEAAFLKMKKDYKSPCFIRNFEKEIKEKGLSGLREQQLPLYGRKKHDLKRSITYQSQPEKTVFFILDDVRISKNAESFLGGLGWFGLGSLIIITSRDVNVLRQCRVNDIYEVKGLDDKEALKLFSGCAFGEVLPKEGYLKMSEMVVKYANGNAKALGYYGRELNGKTPEEMETAFLQLKQSPPHEILELFKSSYDELNDNEKNIFLDIACFFRGESEEHVLQVLKRYGFVSIGFKNLLHKSLVFVSGKRVELHNLIQDVAWEIHNQEVKNGKARRLCGVHSIQPLLEDEETNSNGKHGLDRETIETMLLDASGLSFVVDPAAFHNMDNLRLLKIYCSDHEHPPRLDFRKRLLSLPSELWLLHWEYYLLQSLPEEFDLDTLVELNMPYSQLLKLWKGAKSLRSLKTINLHHSENLVEVNQLSEARSLELINLQGCTSLQSCPAIKNLEHLKVLDLRGCVELKIFPDVPPNIEELYLNGTDIREIPTTVQTLSKLVKLDLGNCRKLRNFKVMIHNMESLELLNLSGCTTLKKFPKISKKMEKLEYLYLSCTAIQWLHTTVSRMIGLKVMKVSKTLKLPSSLKNLKDLKVEIDEEVERSL</sequence>
<dbReference type="GO" id="GO:0043531">
    <property type="term" value="F:ADP binding"/>
    <property type="evidence" value="ECO:0007669"/>
    <property type="project" value="InterPro"/>
</dbReference>
<keyword evidence="2" id="KW-0479">Metal-binding</keyword>
<dbReference type="Pfam" id="PF00931">
    <property type="entry name" value="NB-ARC"/>
    <property type="match status" value="1"/>
</dbReference>
<evidence type="ECO:0000259" key="6">
    <source>
        <dbReference type="PROSITE" id="PS50081"/>
    </source>
</evidence>
<keyword evidence="3" id="KW-0677">Repeat</keyword>
<name>A0A087H3Y7_ARAAL</name>
<evidence type="ECO:0000256" key="2">
    <source>
        <dbReference type="ARBA" id="ARBA00022723"/>
    </source>
</evidence>
<dbReference type="InterPro" id="IPR027417">
    <property type="entry name" value="P-loop_NTPase"/>
</dbReference>
<dbReference type="Pfam" id="PF23282">
    <property type="entry name" value="WHD_ROQ1"/>
    <property type="match status" value="1"/>
</dbReference>
<dbReference type="PRINTS" id="PR00364">
    <property type="entry name" value="DISEASERSIST"/>
</dbReference>
<dbReference type="SUPFAM" id="SSF57889">
    <property type="entry name" value="Cysteine-rich domain"/>
    <property type="match status" value="4"/>
</dbReference>
<dbReference type="Pfam" id="PF22926">
    <property type="entry name" value="C1-like_CT"/>
    <property type="match status" value="1"/>
</dbReference>
<evidence type="ECO:0000256" key="5">
    <source>
        <dbReference type="SAM" id="MobiDB-lite"/>
    </source>
</evidence>
<dbReference type="InterPro" id="IPR004146">
    <property type="entry name" value="DC1"/>
</dbReference>
<dbReference type="GO" id="GO:0046872">
    <property type="term" value="F:metal ion binding"/>
    <property type="evidence" value="ECO:0007669"/>
    <property type="project" value="UniProtKB-KW"/>
</dbReference>